<dbReference type="AlphaFoldDB" id="A0AAE1JLX6"/>
<dbReference type="EMBL" id="JAWXYG010000005">
    <property type="protein sequence ID" value="KAK4270703.1"/>
    <property type="molecule type" value="Genomic_DNA"/>
</dbReference>
<name>A0AAE1JLX6_9FABA</name>
<sequence>MPSFNRSSLIFNSTLNNDQLHQSHGIASICRNNIQVSCNEREADGERKLSLLALRAFEGGAATGAECLNGVGFFPADQGDDAHSECVVQVPARHVAAWTRRDPPVTFR</sequence>
<keyword evidence="2" id="KW-1185">Reference proteome</keyword>
<proteinExistence type="predicted"/>
<evidence type="ECO:0000313" key="1">
    <source>
        <dbReference type="EMBL" id="KAK4270703.1"/>
    </source>
</evidence>
<comment type="caution">
    <text evidence="1">The sequence shown here is derived from an EMBL/GenBank/DDBJ whole genome shotgun (WGS) entry which is preliminary data.</text>
</comment>
<protein>
    <submittedName>
        <fullName evidence="1">Uncharacterized protein</fullName>
    </submittedName>
</protein>
<dbReference type="Proteomes" id="UP001293593">
    <property type="component" value="Unassembled WGS sequence"/>
</dbReference>
<accession>A0AAE1JLX6</accession>
<reference evidence="1" key="1">
    <citation type="submission" date="2023-10" db="EMBL/GenBank/DDBJ databases">
        <title>Chromosome-level genome of the transformable northern wattle, Acacia crassicarpa.</title>
        <authorList>
            <person name="Massaro I."/>
            <person name="Sinha N.R."/>
            <person name="Poethig S."/>
            <person name="Leichty A.R."/>
        </authorList>
    </citation>
    <scope>NUCLEOTIDE SEQUENCE</scope>
    <source>
        <strain evidence="1">Acra3RX</strain>
        <tissue evidence="1">Leaf</tissue>
    </source>
</reference>
<gene>
    <name evidence="1" type="ORF">QN277_019479</name>
</gene>
<evidence type="ECO:0000313" key="2">
    <source>
        <dbReference type="Proteomes" id="UP001293593"/>
    </source>
</evidence>
<organism evidence="1 2">
    <name type="scientific">Acacia crassicarpa</name>
    <name type="common">northern wattle</name>
    <dbReference type="NCBI Taxonomy" id="499986"/>
    <lineage>
        <taxon>Eukaryota</taxon>
        <taxon>Viridiplantae</taxon>
        <taxon>Streptophyta</taxon>
        <taxon>Embryophyta</taxon>
        <taxon>Tracheophyta</taxon>
        <taxon>Spermatophyta</taxon>
        <taxon>Magnoliopsida</taxon>
        <taxon>eudicotyledons</taxon>
        <taxon>Gunneridae</taxon>
        <taxon>Pentapetalae</taxon>
        <taxon>rosids</taxon>
        <taxon>fabids</taxon>
        <taxon>Fabales</taxon>
        <taxon>Fabaceae</taxon>
        <taxon>Caesalpinioideae</taxon>
        <taxon>mimosoid clade</taxon>
        <taxon>Acacieae</taxon>
        <taxon>Acacia</taxon>
    </lineage>
</organism>